<evidence type="ECO:0000256" key="1">
    <source>
        <dbReference type="SAM" id="Phobius"/>
    </source>
</evidence>
<feature type="transmembrane region" description="Helical" evidence="1">
    <location>
        <begin position="183"/>
        <end position="205"/>
    </location>
</feature>
<keyword evidence="1" id="KW-0472">Membrane</keyword>
<proteinExistence type="predicted"/>
<evidence type="ECO:0000313" key="3">
    <source>
        <dbReference type="Proteomes" id="UP000255264"/>
    </source>
</evidence>
<name>A0A377IZ91_9PAST</name>
<feature type="transmembrane region" description="Helical" evidence="1">
    <location>
        <begin position="144"/>
        <end position="171"/>
    </location>
</feature>
<accession>A0A377IZ91</accession>
<evidence type="ECO:0000313" key="2">
    <source>
        <dbReference type="EMBL" id="STO93581.1"/>
    </source>
</evidence>
<dbReference type="AlphaFoldDB" id="A0A377IZ91"/>
<dbReference type="EMBL" id="UGHS01000004">
    <property type="protein sequence ID" value="STO93581.1"/>
    <property type="molecule type" value="Genomic_DNA"/>
</dbReference>
<sequence length="249" mass="27482">MQMNFTQIFQDSINFVRNQQKTFITYSLLLFAALLICWGLDSLFNQALFSNNVSPQQAITVIAEHWQEYLAIYLVKQLLLILVSTAGLAAVYLISVDKPADPASAFSLAAKRVIGVLLLDIVITLPFSLGIASMYTIGTTNSPIPFFALLMFCFGVFLFIRLNLASLHYVVSNDGILASLQKVWVAGIGNNWQLVIYALCIYLVLPLLGMPLTLVSGNLGQVLSALAGGMINIFGVVFSYRFYSLFIKE</sequence>
<keyword evidence="1" id="KW-0812">Transmembrane</keyword>
<dbReference type="Proteomes" id="UP000255264">
    <property type="component" value="Unassembled WGS sequence"/>
</dbReference>
<reference evidence="2 3" key="1">
    <citation type="submission" date="2018-06" db="EMBL/GenBank/DDBJ databases">
        <authorList>
            <consortium name="Pathogen Informatics"/>
            <person name="Doyle S."/>
        </authorList>
    </citation>
    <scope>NUCLEOTIDE SEQUENCE [LARGE SCALE GENOMIC DNA]</scope>
    <source>
        <strain evidence="2 3">NCTC13335</strain>
    </source>
</reference>
<feature type="transmembrane region" description="Helical" evidence="1">
    <location>
        <begin position="225"/>
        <end position="243"/>
    </location>
</feature>
<organism evidence="2 3">
    <name type="scientific">Haemophilus pittmaniae</name>
    <dbReference type="NCBI Taxonomy" id="249188"/>
    <lineage>
        <taxon>Bacteria</taxon>
        <taxon>Pseudomonadati</taxon>
        <taxon>Pseudomonadota</taxon>
        <taxon>Gammaproteobacteria</taxon>
        <taxon>Pasteurellales</taxon>
        <taxon>Pasteurellaceae</taxon>
        <taxon>Haemophilus</taxon>
    </lineage>
</organism>
<keyword evidence="3" id="KW-1185">Reference proteome</keyword>
<dbReference type="OrthoDB" id="5689171at2"/>
<feature type="transmembrane region" description="Helical" evidence="1">
    <location>
        <begin position="114"/>
        <end position="138"/>
    </location>
</feature>
<feature type="transmembrane region" description="Helical" evidence="1">
    <location>
        <begin position="70"/>
        <end position="94"/>
    </location>
</feature>
<feature type="transmembrane region" description="Helical" evidence="1">
    <location>
        <begin position="23"/>
        <end position="44"/>
    </location>
</feature>
<gene>
    <name evidence="2" type="ORF">NCTC13335_01465</name>
</gene>
<keyword evidence="1" id="KW-1133">Transmembrane helix</keyword>
<protein>
    <submittedName>
        <fullName evidence="2">Intracellular septation protein A</fullName>
    </submittedName>
</protein>